<name>A0A6G1CCI2_9ORYZ</name>
<feature type="non-terminal residue" evidence="2">
    <location>
        <position position="70"/>
    </location>
</feature>
<protein>
    <submittedName>
        <fullName evidence="2">Uncharacterized protein</fullName>
    </submittedName>
</protein>
<dbReference type="EMBL" id="SPHZ02000009">
    <property type="protein sequence ID" value="KAF0897717.1"/>
    <property type="molecule type" value="Genomic_DNA"/>
</dbReference>
<accession>A0A6G1CCI2</accession>
<gene>
    <name evidence="2" type="ORF">E2562_000433</name>
</gene>
<dbReference type="AlphaFoldDB" id="A0A6G1CCI2"/>
<feature type="region of interest" description="Disordered" evidence="1">
    <location>
        <begin position="27"/>
        <end position="70"/>
    </location>
</feature>
<sequence>MDLLRRSSSVGEDTRFLHVLAVNHPFRSAPSRSDRSWTAPAPCGGNAANDTARADRLSAAPGVMESMNGV</sequence>
<reference evidence="2 3" key="1">
    <citation type="submission" date="2019-11" db="EMBL/GenBank/DDBJ databases">
        <title>Whole genome sequence of Oryza granulata.</title>
        <authorList>
            <person name="Li W."/>
        </authorList>
    </citation>
    <scope>NUCLEOTIDE SEQUENCE [LARGE SCALE GENOMIC DNA]</scope>
    <source>
        <strain evidence="3">cv. Menghai</strain>
        <tissue evidence="2">Leaf</tissue>
    </source>
</reference>
<comment type="caution">
    <text evidence="2">The sequence shown here is derived from an EMBL/GenBank/DDBJ whole genome shotgun (WGS) entry which is preliminary data.</text>
</comment>
<evidence type="ECO:0000256" key="1">
    <source>
        <dbReference type="SAM" id="MobiDB-lite"/>
    </source>
</evidence>
<evidence type="ECO:0000313" key="2">
    <source>
        <dbReference type="EMBL" id="KAF0897717.1"/>
    </source>
</evidence>
<organism evidence="2 3">
    <name type="scientific">Oryza meyeriana var. granulata</name>
    <dbReference type="NCBI Taxonomy" id="110450"/>
    <lineage>
        <taxon>Eukaryota</taxon>
        <taxon>Viridiplantae</taxon>
        <taxon>Streptophyta</taxon>
        <taxon>Embryophyta</taxon>
        <taxon>Tracheophyta</taxon>
        <taxon>Spermatophyta</taxon>
        <taxon>Magnoliopsida</taxon>
        <taxon>Liliopsida</taxon>
        <taxon>Poales</taxon>
        <taxon>Poaceae</taxon>
        <taxon>BOP clade</taxon>
        <taxon>Oryzoideae</taxon>
        <taxon>Oryzeae</taxon>
        <taxon>Oryzinae</taxon>
        <taxon>Oryza</taxon>
        <taxon>Oryza meyeriana</taxon>
    </lineage>
</organism>
<dbReference type="Proteomes" id="UP000479710">
    <property type="component" value="Unassembled WGS sequence"/>
</dbReference>
<evidence type="ECO:0000313" key="3">
    <source>
        <dbReference type="Proteomes" id="UP000479710"/>
    </source>
</evidence>
<proteinExistence type="predicted"/>
<keyword evidence="3" id="KW-1185">Reference proteome</keyword>